<dbReference type="AlphaFoldDB" id="K1RSN8"/>
<dbReference type="InterPro" id="IPR052350">
    <property type="entry name" value="Metallo-dep_Lactonases"/>
</dbReference>
<comment type="similarity">
    <text evidence="1">Belongs to the metallo-dependent hydrolases superfamily.</text>
</comment>
<dbReference type="InParanoid" id="K1RSN8"/>
<dbReference type="HOGENOM" id="CLU_390428_0_0_1"/>
<dbReference type="Gene3D" id="3.20.20.140">
    <property type="entry name" value="Metal-dependent hydrolases"/>
    <property type="match status" value="1"/>
</dbReference>
<organism evidence="4">
    <name type="scientific">Magallana gigas</name>
    <name type="common">Pacific oyster</name>
    <name type="synonym">Crassostrea gigas</name>
    <dbReference type="NCBI Taxonomy" id="29159"/>
    <lineage>
        <taxon>Eukaryota</taxon>
        <taxon>Metazoa</taxon>
        <taxon>Spiralia</taxon>
        <taxon>Lophotrochozoa</taxon>
        <taxon>Mollusca</taxon>
        <taxon>Bivalvia</taxon>
        <taxon>Autobranchia</taxon>
        <taxon>Pteriomorphia</taxon>
        <taxon>Ostreida</taxon>
        <taxon>Ostreoidea</taxon>
        <taxon>Ostreidae</taxon>
        <taxon>Magallana</taxon>
    </lineage>
</organism>
<dbReference type="PANTHER" id="PTHR43569">
    <property type="entry name" value="AMIDOHYDROLASE"/>
    <property type="match status" value="1"/>
</dbReference>
<feature type="domain" description="Amidohydrolase-related" evidence="2">
    <location>
        <begin position="22"/>
        <end position="140"/>
    </location>
</feature>
<proteinExistence type="inferred from homology"/>
<reference evidence="4" key="1">
    <citation type="journal article" date="2012" name="Nature">
        <title>The oyster genome reveals stress adaptation and complexity of shell formation.</title>
        <authorList>
            <person name="Zhang G."/>
            <person name="Fang X."/>
            <person name="Guo X."/>
            <person name="Li L."/>
            <person name="Luo R."/>
            <person name="Xu F."/>
            <person name="Yang P."/>
            <person name="Zhang L."/>
            <person name="Wang X."/>
            <person name="Qi H."/>
            <person name="Xiong Z."/>
            <person name="Que H."/>
            <person name="Xie Y."/>
            <person name="Holland P.W."/>
            <person name="Paps J."/>
            <person name="Zhu Y."/>
            <person name="Wu F."/>
            <person name="Chen Y."/>
            <person name="Wang J."/>
            <person name="Peng C."/>
            <person name="Meng J."/>
            <person name="Yang L."/>
            <person name="Liu J."/>
            <person name="Wen B."/>
            <person name="Zhang N."/>
            <person name="Huang Z."/>
            <person name="Zhu Q."/>
            <person name="Feng Y."/>
            <person name="Mount A."/>
            <person name="Hedgecock D."/>
            <person name="Xu Z."/>
            <person name="Liu Y."/>
            <person name="Domazet-Loso T."/>
            <person name="Du Y."/>
            <person name="Sun X."/>
            <person name="Zhang S."/>
            <person name="Liu B."/>
            <person name="Cheng P."/>
            <person name="Jiang X."/>
            <person name="Li J."/>
            <person name="Fan D."/>
            <person name="Wang W."/>
            <person name="Fu W."/>
            <person name="Wang T."/>
            <person name="Wang B."/>
            <person name="Zhang J."/>
            <person name="Peng Z."/>
            <person name="Li Y."/>
            <person name="Li N."/>
            <person name="Wang J."/>
            <person name="Chen M."/>
            <person name="He Y."/>
            <person name="Tan F."/>
            <person name="Song X."/>
            <person name="Zheng Q."/>
            <person name="Huang R."/>
            <person name="Yang H."/>
            <person name="Du X."/>
            <person name="Chen L."/>
            <person name="Yang M."/>
            <person name="Gaffney P.M."/>
            <person name="Wang S."/>
            <person name="Luo L."/>
            <person name="She Z."/>
            <person name="Ming Y."/>
            <person name="Huang W."/>
            <person name="Zhang S."/>
            <person name="Huang B."/>
            <person name="Zhang Y."/>
            <person name="Qu T."/>
            <person name="Ni P."/>
            <person name="Miao G."/>
            <person name="Wang J."/>
            <person name="Wang Q."/>
            <person name="Steinberg C.E."/>
            <person name="Wang H."/>
            <person name="Li N."/>
            <person name="Qian L."/>
            <person name="Zhang G."/>
            <person name="Li Y."/>
            <person name="Yang H."/>
            <person name="Liu X."/>
            <person name="Wang J."/>
            <person name="Yin Y."/>
            <person name="Wang J."/>
        </authorList>
    </citation>
    <scope>NUCLEOTIDE SEQUENCE [LARGE SCALE GENOMIC DNA]</scope>
    <source>
        <strain evidence="4">05x7-T-G4-1.051#20</strain>
    </source>
</reference>
<evidence type="ECO:0000259" key="3">
    <source>
        <dbReference type="Pfam" id="PF23069"/>
    </source>
</evidence>
<protein>
    <submittedName>
        <fullName evidence="4">Uncharacterized protein y4mH</fullName>
    </submittedName>
</protein>
<gene>
    <name evidence="4" type="ORF">CGI_10022063</name>
</gene>
<evidence type="ECO:0000259" key="2">
    <source>
        <dbReference type="Pfam" id="PF04909"/>
    </source>
</evidence>
<dbReference type="InterPro" id="IPR055470">
    <property type="entry name" value="DUF7042"/>
</dbReference>
<name>K1RSN8_MAGGI</name>
<dbReference type="SUPFAM" id="SSF51556">
    <property type="entry name" value="Metallo-dependent hydrolases"/>
    <property type="match status" value="1"/>
</dbReference>
<dbReference type="InterPro" id="IPR032466">
    <property type="entry name" value="Metal_Hydrolase"/>
</dbReference>
<sequence>MLNYDPLNRHLLPEVLDEMQKLPLFKGVRHILDLEQPDWITREDVHTGLKVLEDRGIPYDLLLRPPLLKYIPGIVSKFPRLKFVVDHIAKPYIKDKKIDGWKEEIAAIAKYPNVYCKLSGLVTEADWESWRNEDFQPYIDIQSCDDHDPGEKGGATMGVEIVQSACSFPPSTGSWTDSKYGTIQFSGSTMFMSQTGYGTGATSTNWTCDTASGSRYLARTASTVLVTSGFLGNLQVYLYICMDITMVTQYSYYYYQQTEDSIDFGRMKGSVTATYTMSDVCTTTIHVELFQVLVKQGSETSAMTTCPPPLLGSFRYTYYDGSTHCGSGSEWDGCSDTSRVKVNYTLCSRTVAYSAGGELGCVVSILSGSSYYVGLYNFDSTVDGAATRRYSCLALSSGTYVNISQSPDHCQTSQSSQVIPTSGALLSLTQTAPTTSPESSEDNKMVIVLSVLAPLFVIHVIVVVLLYVYRRIYWKRRKQRKTFIIPKELPTRGDQLLAESETTTDVNAAIRRDGTRVPELTYTRPTEGGIKQMIPTVDARPKPRYHTIKRAQKIDKMRSNQFKEMLNVSQVYSRNTTPHSQYPSSIISRQSLLSRSNKASRGSIQTLTNGSLYSEIRPSLRSMSSVRLSVYSLFSRQETKSLVSSGLGFDEGKNISTDPEINNQNRNYTVSGISKASTNRVFPASQNHNARTEPQVPKLYDFVMAEG</sequence>
<dbReference type="InterPro" id="IPR006680">
    <property type="entry name" value="Amidohydro-rel"/>
</dbReference>
<evidence type="ECO:0000256" key="1">
    <source>
        <dbReference type="ARBA" id="ARBA00038310"/>
    </source>
</evidence>
<dbReference type="Pfam" id="PF23069">
    <property type="entry name" value="DUF7042"/>
    <property type="match status" value="1"/>
</dbReference>
<dbReference type="PANTHER" id="PTHR43569:SF2">
    <property type="entry name" value="AMIDOHYDROLASE-RELATED DOMAIN-CONTAINING PROTEIN"/>
    <property type="match status" value="1"/>
</dbReference>
<dbReference type="GO" id="GO:0016787">
    <property type="term" value="F:hydrolase activity"/>
    <property type="evidence" value="ECO:0007669"/>
    <property type="project" value="InterPro"/>
</dbReference>
<dbReference type="EMBL" id="JH817402">
    <property type="protein sequence ID" value="EKC37541.1"/>
    <property type="molecule type" value="Genomic_DNA"/>
</dbReference>
<feature type="domain" description="DUF7042" evidence="3">
    <location>
        <begin position="306"/>
        <end position="416"/>
    </location>
</feature>
<dbReference type="Pfam" id="PF04909">
    <property type="entry name" value="Amidohydro_2"/>
    <property type="match status" value="1"/>
</dbReference>
<evidence type="ECO:0000313" key="4">
    <source>
        <dbReference type="EMBL" id="EKC37541.1"/>
    </source>
</evidence>
<accession>K1RSN8</accession>